<evidence type="ECO:0000256" key="8">
    <source>
        <dbReference type="ARBA" id="ARBA00023027"/>
    </source>
</evidence>
<dbReference type="AlphaFoldDB" id="A0A518CSG6"/>
<evidence type="ECO:0000313" key="13">
    <source>
        <dbReference type="Proteomes" id="UP000317178"/>
    </source>
</evidence>
<keyword evidence="5 10" id="KW-0547">Nucleotide-binding</keyword>
<evidence type="ECO:0000313" key="12">
    <source>
        <dbReference type="EMBL" id="QDU82156.1"/>
    </source>
</evidence>
<comment type="cofactor">
    <cofactor evidence="10">
        <name>K(+)</name>
        <dbReference type="ChEBI" id="CHEBI:29103"/>
    </cofactor>
    <text evidence="10">Binds 1 potassium ion per subunit.</text>
</comment>
<dbReference type="Proteomes" id="UP000317178">
    <property type="component" value="Chromosome"/>
</dbReference>
<evidence type="ECO:0000256" key="6">
    <source>
        <dbReference type="ARBA" id="ARBA00022857"/>
    </source>
</evidence>
<feature type="binding site" evidence="10">
    <location>
        <begin position="144"/>
        <end position="150"/>
    </location>
    <ligand>
        <name>(6S)-NADPHX</name>
        <dbReference type="ChEBI" id="CHEBI:64076"/>
    </ligand>
</feature>
<dbReference type="EMBL" id="CP036281">
    <property type="protein sequence ID" value="QDU82156.1"/>
    <property type="molecule type" value="Genomic_DNA"/>
</dbReference>
<dbReference type="Gene3D" id="3.40.50.10260">
    <property type="entry name" value="YjeF N-terminal domain"/>
    <property type="match status" value="1"/>
</dbReference>
<dbReference type="HAMAP" id="MF_01966">
    <property type="entry name" value="NADHX_epimerase"/>
    <property type="match status" value="1"/>
</dbReference>
<dbReference type="KEGG" id="plon:Pla110_39110"/>
<dbReference type="GO" id="GO:0000166">
    <property type="term" value="F:nucleotide binding"/>
    <property type="evidence" value="ECO:0007669"/>
    <property type="project" value="UniProtKB-KW"/>
</dbReference>
<reference evidence="12 13" key="1">
    <citation type="submission" date="2019-02" db="EMBL/GenBank/DDBJ databases">
        <title>Deep-cultivation of Planctomycetes and their phenomic and genomic characterization uncovers novel biology.</title>
        <authorList>
            <person name="Wiegand S."/>
            <person name="Jogler M."/>
            <person name="Boedeker C."/>
            <person name="Pinto D."/>
            <person name="Vollmers J."/>
            <person name="Rivas-Marin E."/>
            <person name="Kohn T."/>
            <person name="Peeters S.H."/>
            <person name="Heuer A."/>
            <person name="Rast P."/>
            <person name="Oberbeckmann S."/>
            <person name="Bunk B."/>
            <person name="Jeske O."/>
            <person name="Meyerdierks A."/>
            <person name="Storesund J.E."/>
            <person name="Kallscheuer N."/>
            <person name="Luecker S."/>
            <person name="Lage O.M."/>
            <person name="Pohl T."/>
            <person name="Merkel B.J."/>
            <person name="Hornburger P."/>
            <person name="Mueller R.-W."/>
            <person name="Bruemmer F."/>
            <person name="Labrenz M."/>
            <person name="Spormann A.M."/>
            <person name="Op den Camp H."/>
            <person name="Overmann J."/>
            <person name="Amann R."/>
            <person name="Jetten M.S.M."/>
            <person name="Mascher T."/>
            <person name="Medema M.H."/>
            <person name="Devos D.P."/>
            <person name="Kaster A.-K."/>
            <person name="Ovreas L."/>
            <person name="Rohde M."/>
            <person name="Galperin M.Y."/>
            <person name="Jogler C."/>
        </authorList>
    </citation>
    <scope>NUCLEOTIDE SEQUENCE [LARGE SCALE GENOMIC DNA]</scope>
    <source>
        <strain evidence="12 13">Pla110</strain>
    </source>
</reference>
<dbReference type="PANTHER" id="PTHR13232:SF10">
    <property type="entry name" value="NAD(P)H-HYDRATE EPIMERASE"/>
    <property type="match status" value="1"/>
</dbReference>
<accession>A0A518CSG6</accession>
<feature type="binding site" evidence="10">
    <location>
        <position position="65"/>
    </location>
    <ligand>
        <name>K(+)</name>
        <dbReference type="ChEBI" id="CHEBI:29103"/>
    </ligand>
</feature>
<dbReference type="NCBIfam" id="TIGR00197">
    <property type="entry name" value="yjeF_nterm"/>
    <property type="match status" value="1"/>
</dbReference>
<keyword evidence="13" id="KW-1185">Reference proteome</keyword>
<keyword evidence="8 10" id="KW-0520">NAD</keyword>
<feature type="binding site" evidence="10">
    <location>
        <position position="173"/>
    </location>
    <ligand>
        <name>(6S)-NADPHX</name>
        <dbReference type="ChEBI" id="CHEBI:64076"/>
    </ligand>
</feature>
<protein>
    <recommendedName>
        <fullName evidence="3 10">NAD(P)H-hydrate epimerase</fullName>
        <ecNumber evidence="3 10">5.1.99.6</ecNumber>
    </recommendedName>
    <alternativeName>
        <fullName evidence="10">NAD(P)HX epimerase</fullName>
    </alternativeName>
</protein>
<dbReference type="PROSITE" id="PS51385">
    <property type="entry name" value="YJEF_N"/>
    <property type="match status" value="1"/>
</dbReference>
<evidence type="ECO:0000259" key="11">
    <source>
        <dbReference type="PROSITE" id="PS51385"/>
    </source>
</evidence>
<dbReference type="SUPFAM" id="SSF64153">
    <property type="entry name" value="YjeF N-terminal domain-like"/>
    <property type="match status" value="1"/>
</dbReference>
<comment type="catalytic activity">
    <reaction evidence="2 10">
        <text>(6R)-NADPHX = (6S)-NADPHX</text>
        <dbReference type="Rhea" id="RHEA:32227"/>
        <dbReference type="ChEBI" id="CHEBI:64076"/>
        <dbReference type="ChEBI" id="CHEBI:64077"/>
        <dbReference type="EC" id="5.1.99.6"/>
    </reaction>
</comment>
<dbReference type="EC" id="5.1.99.6" evidence="3 10"/>
<evidence type="ECO:0000256" key="5">
    <source>
        <dbReference type="ARBA" id="ARBA00022741"/>
    </source>
</evidence>
<comment type="caution">
    <text evidence="10">Lacks conserved residue(s) required for the propagation of feature annotation.</text>
</comment>
<evidence type="ECO:0000256" key="10">
    <source>
        <dbReference type="HAMAP-Rule" id="MF_01966"/>
    </source>
</evidence>
<comment type="similarity">
    <text evidence="10">Belongs to the NnrE/AIBP family.</text>
</comment>
<evidence type="ECO:0000256" key="3">
    <source>
        <dbReference type="ARBA" id="ARBA00012228"/>
    </source>
</evidence>
<evidence type="ECO:0000256" key="4">
    <source>
        <dbReference type="ARBA" id="ARBA00022723"/>
    </source>
</evidence>
<keyword evidence="7 10" id="KW-0630">Potassium</keyword>
<evidence type="ECO:0000256" key="9">
    <source>
        <dbReference type="ARBA" id="ARBA00023235"/>
    </source>
</evidence>
<dbReference type="OrthoDB" id="9806925at2"/>
<evidence type="ECO:0000256" key="7">
    <source>
        <dbReference type="ARBA" id="ARBA00022958"/>
    </source>
</evidence>
<proteinExistence type="inferred from homology"/>
<evidence type="ECO:0000256" key="2">
    <source>
        <dbReference type="ARBA" id="ARBA00000909"/>
    </source>
</evidence>
<keyword evidence="4 10" id="KW-0479">Metal-binding</keyword>
<name>A0A518CSG6_9PLAN</name>
<feature type="binding site" evidence="10">
    <location>
        <position position="140"/>
    </location>
    <ligand>
        <name>K(+)</name>
        <dbReference type="ChEBI" id="CHEBI:29103"/>
    </ligand>
</feature>
<dbReference type="InterPro" id="IPR032976">
    <property type="entry name" value="YJEFN_prot_NAXE-like"/>
</dbReference>
<dbReference type="GO" id="GO:0052856">
    <property type="term" value="F:NAD(P)HX epimerase activity"/>
    <property type="evidence" value="ECO:0007669"/>
    <property type="project" value="UniProtKB-UniRule"/>
</dbReference>
<sequence>MEESIYLTREQVRQVDQTAIVQYQIPGIVLMENAGLNTVRYFETLREPAFQGGRNIVVCVGKGNNGGDGFVIARHLQFAGNAVQVLLFADPEQLSGDALTNYEICQAAEIPMVVFNDQEPEAINFTSVKRHLETADWVVDALLGTGIKGEVREPFASLIPIVNQHSQRILAIDLPSGLDCDRGEPLGATIRAQETVTFVAKKKGFSNPASTAYTGKVTVLPIGISWKQYDEMIASMNAGA</sequence>
<feature type="domain" description="YjeF N-terminal" evidence="11">
    <location>
        <begin position="12"/>
        <end position="230"/>
    </location>
</feature>
<dbReference type="PANTHER" id="PTHR13232">
    <property type="entry name" value="NAD(P)H-HYDRATE EPIMERASE"/>
    <property type="match status" value="1"/>
</dbReference>
<organism evidence="12 13">
    <name type="scientific">Polystyrenella longa</name>
    <dbReference type="NCBI Taxonomy" id="2528007"/>
    <lineage>
        <taxon>Bacteria</taxon>
        <taxon>Pseudomonadati</taxon>
        <taxon>Planctomycetota</taxon>
        <taxon>Planctomycetia</taxon>
        <taxon>Planctomycetales</taxon>
        <taxon>Planctomycetaceae</taxon>
        <taxon>Polystyrenella</taxon>
    </lineage>
</organism>
<dbReference type="Pfam" id="PF03853">
    <property type="entry name" value="YjeF_N"/>
    <property type="match status" value="1"/>
</dbReference>
<dbReference type="RefSeq" id="WP_144998099.1">
    <property type="nucleotide sequence ID" value="NZ_CP036281.1"/>
</dbReference>
<feature type="binding site" evidence="10">
    <location>
        <position position="176"/>
    </location>
    <ligand>
        <name>K(+)</name>
        <dbReference type="ChEBI" id="CHEBI:29103"/>
    </ligand>
</feature>
<keyword evidence="6 10" id="KW-0521">NADP</keyword>
<evidence type="ECO:0000256" key="1">
    <source>
        <dbReference type="ARBA" id="ARBA00000013"/>
    </source>
</evidence>
<dbReference type="InterPro" id="IPR004443">
    <property type="entry name" value="YjeF_N_dom"/>
</dbReference>
<dbReference type="GO" id="GO:0046872">
    <property type="term" value="F:metal ion binding"/>
    <property type="evidence" value="ECO:0007669"/>
    <property type="project" value="UniProtKB-KW"/>
</dbReference>
<comment type="function">
    <text evidence="10">Catalyzes the epimerization of the S- and R-forms of NAD(P)HX, a damaged form of NAD(P)H that is a result of enzymatic or heat-dependent hydration. This is a prerequisite for the S-specific NAD(P)H-hydrate dehydratase to allow the repair of both epimers of NAD(P)HX.</text>
</comment>
<dbReference type="InterPro" id="IPR036652">
    <property type="entry name" value="YjeF_N_dom_sf"/>
</dbReference>
<comment type="catalytic activity">
    <reaction evidence="1 10">
        <text>(6R)-NADHX = (6S)-NADHX</text>
        <dbReference type="Rhea" id="RHEA:32215"/>
        <dbReference type="ChEBI" id="CHEBI:64074"/>
        <dbReference type="ChEBI" id="CHEBI:64075"/>
        <dbReference type="EC" id="5.1.99.6"/>
    </reaction>
</comment>
<gene>
    <name evidence="12" type="primary">nnr_1</name>
    <name evidence="10" type="synonym">nnrE</name>
    <name evidence="12" type="ORF">Pla110_39110</name>
</gene>
<feature type="binding site" evidence="10">
    <location>
        <begin position="64"/>
        <end position="68"/>
    </location>
    <ligand>
        <name>(6S)-NADPHX</name>
        <dbReference type="ChEBI" id="CHEBI:64076"/>
    </ligand>
</feature>
<keyword evidence="9 10" id="KW-0413">Isomerase</keyword>